<dbReference type="EMBL" id="LRGB01003206">
    <property type="protein sequence ID" value="KZS03791.1"/>
    <property type="molecule type" value="Genomic_DNA"/>
</dbReference>
<dbReference type="OrthoDB" id="8187571at2759"/>
<dbReference type="InterPro" id="IPR050863">
    <property type="entry name" value="CenT-Element_Derived"/>
</dbReference>
<evidence type="ECO:0008006" key="7">
    <source>
        <dbReference type="Google" id="ProtNLM"/>
    </source>
</evidence>
<accession>A0A164L4P2</accession>
<dbReference type="GO" id="GO:0005634">
    <property type="term" value="C:nucleus"/>
    <property type="evidence" value="ECO:0007669"/>
    <property type="project" value="UniProtKB-SubCell"/>
</dbReference>
<evidence type="ECO:0000259" key="3">
    <source>
        <dbReference type="Pfam" id="PF03184"/>
    </source>
</evidence>
<protein>
    <recommendedName>
        <fullName evidence="7">DDE-1 domain-containing protein</fullName>
    </recommendedName>
</protein>
<sequence>MRTYVKKTNRGEIPKDIWMLAIKAIVENGMNISQAAREYNVPPKSLARNVKKYCSHQDSLSEVPEHNTFFIGYAKPKQIFTDEEEGALEEYLKKAGDIYFGLTPNGVKKLAFEFGTRRGIAIPAGWTKNQQAGSDWFTSYLSRHPSLSLRKPEATSMARMSSFNPQNVGVFFDNLIKVLSQYDIGPGSIWNIDETGITTVQRPDKIVARKCRKQIGAVTSQERGELVTLAMAVSALGNHIPLFFIFPRKRYYGTFIAQAPIGSIGTGNESGWMTEIAFNMFMKHFIEHTRPTPAKPILLLLDNHASHLSMEALNMAKTNGVVMLSFHCTVLTNCSLKKAPINIYDIPGIITTALPKAITPANIMSRFRVSGIMPLDRDIFAEEEEFAPSFFTDRPEADIIVAEVEVDSMVPTIDDILSATGVSDELVNVINQPYSSCFTVSPVTRTESSASSRSEKSLSTSLLEEIRPHPKAAPKKTTNKRKTKQTAILTSTPVKDAIEAEQSGSKSRIKRKLMEAEKEKKKNEMKKKKDEKKVSRGRPRKAIRKKKAVAAAEEEDWFCLVCQAPYSETTTPWVKCLGKTCTSWGHVDCVDPQFVCDECNGDLQA</sequence>
<gene>
    <name evidence="5" type="ORF">APZ42_033404</name>
</gene>
<dbReference type="Pfam" id="PF03184">
    <property type="entry name" value="DDE_1"/>
    <property type="match status" value="1"/>
</dbReference>
<feature type="compositionally biased region" description="Basic and acidic residues" evidence="2">
    <location>
        <begin position="512"/>
        <end position="534"/>
    </location>
</feature>
<name>A0A164L4P2_9CRUS</name>
<comment type="caution">
    <text evidence="5">The sequence shown here is derived from an EMBL/GenBank/DDBJ whole genome shotgun (WGS) entry which is preliminary data.</text>
</comment>
<organism evidence="5 6">
    <name type="scientific">Daphnia magna</name>
    <dbReference type="NCBI Taxonomy" id="35525"/>
    <lineage>
        <taxon>Eukaryota</taxon>
        <taxon>Metazoa</taxon>
        <taxon>Ecdysozoa</taxon>
        <taxon>Arthropoda</taxon>
        <taxon>Crustacea</taxon>
        <taxon>Branchiopoda</taxon>
        <taxon>Diplostraca</taxon>
        <taxon>Cladocera</taxon>
        <taxon>Anomopoda</taxon>
        <taxon>Daphniidae</taxon>
        <taxon>Daphnia</taxon>
    </lineage>
</organism>
<evidence type="ECO:0000313" key="5">
    <source>
        <dbReference type="EMBL" id="KZS03791.1"/>
    </source>
</evidence>
<feature type="compositionally biased region" description="Basic residues" evidence="2">
    <location>
        <begin position="535"/>
        <end position="545"/>
    </location>
</feature>
<feature type="compositionally biased region" description="Basic residues" evidence="2">
    <location>
        <begin position="469"/>
        <end position="484"/>
    </location>
</feature>
<reference evidence="5 6" key="1">
    <citation type="submission" date="2016-03" db="EMBL/GenBank/DDBJ databases">
        <title>EvidentialGene: Evidence-directed Construction of Genes on Genomes.</title>
        <authorList>
            <person name="Gilbert D.G."/>
            <person name="Choi J.-H."/>
            <person name="Mockaitis K."/>
            <person name="Colbourne J."/>
            <person name="Pfrender M."/>
        </authorList>
    </citation>
    <scope>NUCLEOTIDE SEQUENCE [LARGE SCALE GENOMIC DNA]</scope>
    <source>
        <strain evidence="5 6">Xinb3</strain>
        <tissue evidence="5">Complete organism</tissue>
    </source>
</reference>
<dbReference type="PANTHER" id="PTHR19303:SF74">
    <property type="entry name" value="POGO TRANSPOSABLE ELEMENT WITH KRAB DOMAIN"/>
    <property type="match status" value="1"/>
</dbReference>
<dbReference type="Proteomes" id="UP000076858">
    <property type="component" value="Unassembled WGS sequence"/>
</dbReference>
<dbReference type="STRING" id="35525.A0A164L4P2"/>
<dbReference type="AlphaFoldDB" id="A0A164L4P2"/>
<dbReference type="InterPro" id="IPR004875">
    <property type="entry name" value="DDE_SF_endonuclease_dom"/>
</dbReference>
<dbReference type="SUPFAM" id="SSF57903">
    <property type="entry name" value="FYVE/PHD zinc finger"/>
    <property type="match status" value="1"/>
</dbReference>
<keyword evidence="6" id="KW-1185">Reference proteome</keyword>
<evidence type="ECO:0000313" key="6">
    <source>
        <dbReference type="Proteomes" id="UP000076858"/>
    </source>
</evidence>
<dbReference type="InterPro" id="IPR007889">
    <property type="entry name" value="HTH_Psq"/>
</dbReference>
<comment type="subcellular location">
    <subcellularLocation>
        <location evidence="1">Nucleus</location>
    </subcellularLocation>
</comment>
<dbReference type="SUPFAM" id="SSF46689">
    <property type="entry name" value="Homeodomain-like"/>
    <property type="match status" value="1"/>
</dbReference>
<feature type="region of interest" description="Disordered" evidence="2">
    <location>
        <begin position="442"/>
        <end position="545"/>
    </location>
</feature>
<dbReference type="GO" id="GO:0003677">
    <property type="term" value="F:DNA binding"/>
    <property type="evidence" value="ECO:0007669"/>
    <property type="project" value="InterPro"/>
</dbReference>
<dbReference type="InterPro" id="IPR011011">
    <property type="entry name" value="Znf_FYVE_PHD"/>
</dbReference>
<feature type="domain" description="DDE-1" evidence="3">
    <location>
        <begin position="266"/>
        <end position="319"/>
    </location>
</feature>
<evidence type="ECO:0000256" key="1">
    <source>
        <dbReference type="ARBA" id="ARBA00004123"/>
    </source>
</evidence>
<feature type="domain" description="HTH psq-type" evidence="4">
    <location>
        <begin position="20"/>
        <end position="52"/>
    </location>
</feature>
<evidence type="ECO:0000259" key="4">
    <source>
        <dbReference type="Pfam" id="PF05225"/>
    </source>
</evidence>
<proteinExistence type="predicted"/>
<dbReference type="PANTHER" id="PTHR19303">
    <property type="entry name" value="TRANSPOSON"/>
    <property type="match status" value="1"/>
</dbReference>
<evidence type="ECO:0000256" key="2">
    <source>
        <dbReference type="SAM" id="MobiDB-lite"/>
    </source>
</evidence>
<dbReference type="CDD" id="cd15489">
    <property type="entry name" value="PHD_SF"/>
    <property type="match status" value="1"/>
</dbReference>
<feature type="compositionally biased region" description="Low complexity" evidence="2">
    <location>
        <begin position="444"/>
        <end position="463"/>
    </location>
</feature>
<dbReference type="Pfam" id="PF05225">
    <property type="entry name" value="HTH_psq"/>
    <property type="match status" value="1"/>
</dbReference>
<dbReference type="InterPro" id="IPR009057">
    <property type="entry name" value="Homeodomain-like_sf"/>
</dbReference>